<evidence type="ECO:0000313" key="2">
    <source>
        <dbReference type="Proteomes" id="UP001249851"/>
    </source>
</evidence>
<name>A0AAD9R1I6_ACRCE</name>
<protein>
    <submittedName>
        <fullName evidence="1">Uncharacterized protein</fullName>
    </submittedName>
</protein>
<evidence type="ECO:0000313" key="1">
    <source>
        <dbReference type="EMBL" id="KAK2571408.1"/>
    </source>
</evidence>
<reference evidence="1" key="2">
    <citation type="journal article" date="2023" name="Science">
        <title>Genomic signatures of disease resistance in endangered staghorn corals.</title>
        <authorList>
            <person name="Vollmer S.V."/>
            <person name="Selwyn J.D."/>
            <person name="Despard B.A."/>
            <person name="Roesel C.L."/>
        </authorList>
    </citation>
    <scope>NUCLEOTIDE SEQUENCE</scope>
    <source>
        <strain evidence="1">K2</strain>
    </source>
</reference>
<dbReference type="AlphaFoldDB" id="A0AAD9R1I6"/>
<dbReference type="Proteomes" id="UP001249851">
    <property type="component" value="Unassembled WGS sequence"/>
</dbReference>
<reference evidence="1" key="1">
    <citation type="journal article" date="2023" name="G3 (Bethesda)">
        <title>Whole genome assembly and annotation of the endangered Caribbean coral Acropora cervicornis.</title>
        <authorList>
            <person name="Selwyn J.D."/>
            <person name="Vollmer S.V."/>
        </authorList>
    </citation>
    <scope>NUCLEOTIDE SEQUENCE</scope>
    <source>
        <strain evidence="1">K2</strain>
    </source>
</reference>
<accession>A0AAD9R1I6</accession>
<gene>
    <name evidence="1" type="ORF">P5673_003999</name>
</gene>
<keyword evidence="2" id="KW-1185">Reference proteome</keyword>
<sequence length="75" mass="8521">MFFLRSTETVYIPNIPSQAQLFTVTNLVNTSLKISTINCKYIISSQQRIFPLPVSRLLSIPIPFFSQVLDCSKPN</sequence>
<organism evidence="1 2">
    <name type="scientific">Acropora cervicornis</name>
    <name type="common">Staghorn coral</name>
    <dbReference type="NCBI Taxonomy" id="6130"/>
    <lineage>
        <taxon>Eukaryota</taxon>
        <taxon>Metazoa</taxon>
        <taxon>Cnidaria</taxon>
        <taxon>Anthozoa</taxon>
        <taxon>Hexacorallia</taxon>
        <taxon>Scleractinia</taxon>
        <taxon>Astrocoeniina</taxon>
        <taxon>Acroporidae</taxon>
        <taxon>Acropora</taxon>
    </lineage>
</organism>
<dbReference type="EMBL" id="JARQWQ010000006">
    <property type="protein sequence ID" value="KAK2571408.1"/>
    <property type="molecule type" value="Genomic_DNA"/>
</dbReference>
<comment type="caution">
    <text evidence="1">The sequence shown here is derived from an EMBL/GenBank/DDBJ whole genome shotgun (WGS) entry which is preliminary data.</text>
</comment>
<proteinExistence type="predicted"/>